<dbReference type="InterPro" id="IPR011701">
    <property type="entry name" value="MFS"/>
</dbReference>
<keyword evidence="4" id="KW-0769">Symport</keyword>
<dbReference type="PANTHER" id="PTHR11662:SF399">
    <property type="entry name" value="FI19708P1-RELATED"/>
    <property type="match status" value="1"/>
</dbReference>
<evidence type="ECO:0000256" key="2">
    <source>
        <dbReference type="ARBA" id="ARBA00022448"/>
    </source>
</evidence>
<feature type="transmembrane region" description="Helical" evidence="8">
    <location>
        <begin position="358"/>
        <end position="377"/>
    </location>
</feature>
<dbReference type="GO" id="GO:0006820">
    <property type="term" value="P:monoatomic anion transport"/>
    <property type="evidence" value="ECO:0007669"/>
    <property type="project" value="TreeGrafter"/>
</dbReference>
<evidence type="ECO:0000259" key="9">
    <source>
        <dbReference type="PROSITE" id="PS50850"/>
    </source>
</evidence>
<evidence type="ECO:0000313" key="10">
    <source>
        <dbReference type="EMBL" id="CAL4110503.1"/>
    </source>
</evidence>
<dbReference type="InterPro" id="IPR020846">
    <property type="entry name" value="MFS_dom"/>
</dbReference>
<dbReference type="InterPro" id="IPR050382">
    <property type="entry name" value="MFS_Na/Anion_cotransporter"/>
</dbReference>
<dbReference type="GO" id="GO:0016020">
    <property type="term" value="C:membrane"/>
    <property type="evidence" value="ECO:0007669"/>
    <property type="project" value="UniProtKB-SubCell"/>
</dbReference>
<feature type="transmembrane region" description="Helical" evidence="8">
    <location>
        <begin position="218"/>
        <end position="239"/>
    </location>
</feature>
<feature type="transmembrane region" description="Helical" evidence="8">
    <location>
        <begin position="21"/>
        <end position="47"/>
    </location>
</feature>
<feature type="transmembrane region" description="Helical" evidence="8">
    <location>
        <begin position="159"/>
        <end position="176"/>
    </location>
</feature>
<feature type="domain" description="Major facilitator superfamily (MFS) profile" evidence="9">
    <location>
        <begin position="38"/>
        <end position="473"/>
    </location>
</feature>
<protein>
    <recommendedName>
        <fullName evidence="9">Major facilitator superfamily (MFS) profile domain-containing protein</fullName>
    </recommendedName>
</protein>
<evidence type="ECO:0000313" key="11">
    <source>
        <dbReference type="Proteomes" id="UP001497623"/>
    </source>
</evidence>
<evidence type="ECO:0000256" key="5">
    <source>
        <dbReference type="ARBA" id="ARBA00022989"/>
    </source>
</evidence>
<dbReference type="Proteomes" id="UP001497623">
    <property type="component" value="Unassembled WGS sequence"/>
</dbReference>
<feature type="compositionally biased region" description="Basic and acidic residues" evidence="7">
    <location>
        <begin position="489"/>
        <end position="499"/>
    </location>
</feature>
<evidence type="ECO:0000256" key="4">
    <source>
        <dbReference type="ARBA" id="ARBA00022847"/>
    </source>
</evidence>
<reference evidence="10 11" key="1">
    <citation type="submission" date="2024-05" db="EMBL/GenBank/DDBJ databases">
        <authorList>
            <person name="Wallberg A."/>
        </authorList>
    </citation>
    <scope>NUCLEOTIDE SEQUENCE [LARGE SCALE GENOMIC DNA]</scope>
</reference>
<comment type="subcellular location">
    <subcellularLocation>
        <location evidence="1">Membrane</location>
        <topology evidence="1">Multi-pass membrane protein</topology>
    </subcellularLocation>
</comment>
<feature type="transmembrane region" description="Helical" evidence="8">
    <location>
        <begin position="327"/>
        <end position="346"/>
    </location>
</feature>
<feature type="transmembrane region" description="Helical" evidence="8">
    <location>
        <begin position="127"/>
        <end position="147"/>
    </location>
</feature>
<dbReference type="GO" id="GO:0015293">
    <property type="term" value="F:symporter activity"/>
    <property type="evidence" value="ECO:0007669"/>
    <property type="project" value="UniProtKB-KW"/>
</dbReference>
<keyword evidence="3 8" id="KW-0812">Transmembrane</keyword>
<dbReference type="FunFam" id="1.20.1250.20:FF:000003">
    <property type="entry name" value="Solute carrier family 17 member 3"/>
    <property type="match status" value="1"/>
</dbReference>
<keyword evidence="5 8" id="KW-1133">Transmembrane helix</keyword>
<sequence>MNAINGILKRTMGWLPARWALALLCMLGTTNFYMVRVNLAVTIVAMVKSGTNGTSSAPTACQQYNPETNWNNSSSIVEPNNSHAEQIDGEFEWSEPMQGVLLGSFFYGYLITQVPGGRLSEVYGGKWIIGLSIMAGGICAILTPLAAKTHFAAVVTLRIIQGFVQGVVYPAMFSLLPKWTVPNERSKFLCLLDIGINLGLVLGWPLCGWSIANYGWESAFYVTGCLSLLWCIMWFAFMYNTPEEHPRISAEELEFIKQGTSTEGTTKAPDSIPWRDILTSPPFWGLLIAFLGLEYGFTVYVTALPTYMKNIMGLSISQNGLISALPIAVRVVCNVFTSIFSDWLLTRKYLTLKTTRKLFLSIALFGIAGVLGGAAFSGCSLPVAIALLCIGSIFMSQMVAGPNKSEFAPNFTGTLQGIINGTATIVSLLVPLINGFITDGQQTIEAWQIVFLICIPVHIIPGFIFLCLYTTDVQPWNFKHKPNTEEQNNLEKDIRQPLK</sequence>
<dbReference type="PROSITE" id="PS50850">
    <property type="entry name" value="MFS"/>
    <property type="match status" value="1"/>
</dbReference>
<dbReference type="InterPro" id="IPR036259">
    <property type="entry name" value="MFS_trans_sf"/>
</dbReference>
<dbReference type="PANTHER" id="PTHR11662">
    <property type="entry name" value="SOLUTE CARRIER FAMILY 17"/>
    <property type="match status" value="1"/>
</dbReference>
<dbReference type="AlphaFoldDB" id="A0AAV2R1P8"/>
<dbReference type="Gene3D" id="1.20.1250.20">
    <property type="entry name" value="MFS general substrate transporter like domains"/>
    <property type="match status" value="2"/>
</dbReference>
<name>A0AAV2R1P8_MEGNR</name>
<keyword evidence="2" id="KW-0813">Transport</keyword>
<dbReference type="Pfam" id="PF07690">
    <property type="entry name" value="MFS_1"/>
    <property type="match status" value="1"/>
</dbReference>
<feature type="transmembrane region" description="Helical" evidence="8">
    <location>
        <begin position="413"/>
        <end position="437"/>
    </location>
</feature>
<comment type="caution">
    <text evidence="10">The sequence shown here is derived from an EMBL/GenBank/DDBJ whole genome shotgun (WGS) entry which is preliminary data.</text>
</comment>
<feature type="transmembrane region" description="Helical" evidence="8">
    <location>
        <begin position="283"/>
        <end position="307"/>
    </location>
</feature>
<evidence type="ECO:0000256" key="6">
    <source>
        <dbReference type="ARBA" id="ARBA00023136"/>
    </source>
</evidence>
<organism evidence="10 11">
    <name type="scientific">Meganyctiphanes norvegica</name>
    <name type="common">Northern krill</name>
    <name type="synonym">Thysanopoda norvegica</name>
    <dbReference type="NCBI Taxonomy" id="48144"/>
    <lineage>
        <taxon>Eukaryota</taxon>
        <taxon>Metazoa</taxon>
        <taxon>Ecdysozoa</taxon>
        <taxon>Arthropoda</taxon>
        <taxon>Crustacea</taxon>
        <taxon>Multicrustacea</taxon>
        <taxon>Malacostraca</taxon>
        <taxon>Eumalacostraca</taxon>
        <taxon>Eucarida</taxon>
        <taxon>Euphausiacea</taxon>
        <taxon>Euphausiidae</taxon>
        <taxon>Meganyctiphanes</taxon>
    </lineage>
</organism>
<feature type="transmembrane region" description="Helical" evidence="8">
    <location>
        <begin position="188"/>
        <end position="212"/>
    </location>
</feature>
<evidence type="ECO:0000256" key="3">
    <source>
        <dbReference type="ARBA" id="ARBA00022692"/>
    </source>
</evidence>
<gene>
    <name evidence="10" type="ORF">MNOR_LOCUS19422</name>
</gene>
<keyword evidence="6 8" id="KW-0472">Membrane</keyword>
<keyword evidence="11" id="KW-1185">Reference proteome</keyword>
<proteinExistence type="predicted"/>
<feature type="transmembrane region" description="Helical" evidence="8">
    <location>
        <begin position="449"/>
        <end position="471"/>
    </location>
</feature>
<dbReference type="EMBL" id="CAXKWB010014403">
    <property type="protein sequence ID" value="CAL4110503.1"/>
    <property type="molecule type" value="Genomic_DNA"/>
</dbReference>
<feature type="region of interest" description="Disordered" evidence="7">
    <location>
        <begin position="480"/>
        <end position="499"/>
    </location>
</feature>
<evidence type="ECO:0000256" key="1">
    <source>
        <dbReference type="ARBA" id="ARBA00004141"/>
    </source>
</evidence>
<evidence type="ECO:0000256" key="8">
    <source>
        <dbReference type="SAM" id="Phobius"/>
    </source>
</evidence>
<evidence type="ECO:0000256" key="7">
    <source>
        <dbReference type="SAM" id="MobiDB-lite"/>
    </source>
</evidence>
<dbReference type="SUPFAM" id="SSF103473">
    <property type="entry name" value="MFS general substrate transporter"/>
    <property type="match status" value="1"/>
</dbReference>
<accession>A0AAV2R1P8</accession>